<reference evidence="12 13" key="1">
    <citation type="journal article" date="2015" name="Stand. Genomic Sci.">
        <title>Genomic Encyclopedia of Bacterial and Archaeal Type Strains, Phase III: the genomes of soil and plant-associated and newly described type strains.</title>
        <authorList>
            <person name="Whitman W.B."/>
            <person name="Woyke T."/>
            <person name="Klenk H.P."/>
            <person name="Zhou Y."/>
            <person name="Lilburn T.G."/>
            <person name="Beck B.J."/>
            <person name="De Vos P."/>
            <person name="Vandamme P."/>
            <person name="Eisen J.A."/>
            <person name="Garrity G."/>
            <person name="Hugenholtz P."/>
            <person name="Kyrpides N.C."/>
        </authorList>
    </citation>
    <scope>NUCLEOTIDE SEQUENCE [LARGE SCALE GENOMIC DNA]</scope>
    <source>
        <strain evidence="12 13">CGMCC 1.10136</strain>
    </source>
</reference>
<dbReference type="AlphaFoldDB" id="A0A562M362"/>
<feature type="transmembrane region" description="Helical" evidence="10">
    <location>
        <begin position="32"/>
        <end position="52"/>
    </location>
</feature>
<dbReference type="GO" id="GO:0015627">
    <property type="term" value="C:type II protein secretion system complex"/>
    <property type="evidence" value="ECO:0007669"/>
    <property type="project" value="InterPro"/>
</dbReference>
<evidence type="ECO:0000256" key="9">
    <source>
        <dbReference type="ARBA" id="ARBA00023136"/>
    </source>
</evidence>
<proteinExistence type="inferred from homology"/>
<dbReference type="NCBIfam" id="TIGR01710">
    <property type="entry name" value="typeII_sec_gspG"/>
    <property type="match status" value="1"/>
</dbReference>
<gene>
    <name evidence="12" type="ORF">IP93_00213</name>
</gene>
<comment type="caution">
    <text evidence="12">The sequence shown here is derived from an EMBL/GenBank/DDBJ whole genome shotgun (WGS) entry which is preliminary data.</text>
</comment>
<keyword evidence="5" id="KW-0488">Methylation</keyword>
<keyword evidence="9 10" id="KW-0472">Membrane</keyword>
<dbReference type="InterPro" id="IPR000983">
    <property type="entry name" value="Bac_GSPG_pilin"/>
</dbReference>
<evidence type="ECO:0000256" key="4">
    <source>
        <dbReference type="ARBA" id="ARBA00022475"/>
    </source>
</evidence>
<dbReference type="EMBL" id="VLKP01000001">
    <property type="protein sequence ID" value="TWI14218.1"/>
    <property type="molecule type" value="Genomic_DNA"/>
</dbReference>
<dbReference type="GO" id="GO:0015628">
    <property type="term" value="P:protein secretion by the type II secretion system"/>
    <property type="evidence" value="ECO:0007669"/>
    <property type="project" value="InterPro"/>
</dbReference>
<evidence type="ECO:0000313" key="12">
    <source>
        <dbReference type="EMBL" id="TWI14218.1"/>
    </source>
</evidence>
<dbReference type="Gene3D" id="3.30.700.10">
    <property type="entry name" value="Glycoprotein, Type 4 Pilin"/>
    <property type="match status" value="1"/>
</dbReference>
<dbReference type="InterPro" id="IPR010054">
    <property type="entry name" value="Type2_sec_GspG"/>
</dbReference>
<evidence type="ECO:0000259" key="11">
    <source>
        <dbReference type="Pfam" id="PF08334"/>
    </source>
</evidence>
<name>A0A562M362_9GAMM</name>
<evidence type="ECO:0000256" key="6">
    <source>
        <dbReference type="ARBA" id="ARBA00022519"/>
    </source>
</evidence>
<dbReference type="InterPro" id="IPR012902">
    <property type="entry name" value="N_methyl_site"/>
</dbReference>
<evidence type="ECO:0000256" key="8">
    <source>
        <dbReference type="ARBA" id="ARBA00022989"/>
    </source>
</evidence>
<accession>A0A562M362</accession>
<sequence length="158" mass="16936">MLVDTGITPLRMDAMRINHTLTRSPAAGTQRGMSLIEIIIVIVLIGAVLTFVGSRVLGGADRAKANLAKSQVATLAQKVESFQMDTGRLPNALEELVTQPGDASGWLGPYAKPAELKDPWGHAIDYRTPGEGRDFDLVILGKDGKPGGSSYDTDIKYE</sequence>
<keyword evidence="8 10" id="KW-1133">Transmembrane helix</keyword>
<comment type="subcellular location">
    <subcellularLocation>
        <location evidence="1">Cell inner membrane</location>
        <topology evidence="1">Single-pass membrane protein</topology>
    </subcellularLocation>
</comment>
<dbReference type="PRINTS" id="PR00813">
    <property type="entry name" value="BCTERIALGSPG"/>
</dbReference>
<protein>
    <recommendedName>
        <fullName evidence="3">Type II secretion system core protein G</fullName>
    </recommendedName>
</protein>
<evidence type="ECO:0000256" key="7">
    <source>
        <dbReference type="ARBA" id="ARBA00022692"/>
    </source>
</evidence>
<feature type="domain" description="Type II secretion system protein GspG C-terminal" evidence="11">
    <location>
        <begin position="55"/>
        <end position="156"/>
    </location>
</feature>
<dbReference type="GO" id="GO:0005886">
    <property type="term" value="C:plasma membrane"/>
    <property type="evidence" value="ECO:0007669"/>
    <property type="project" value="UniProtKB-SubCell"/>
</dbReference>
<keyword evidence="4" id="KW-1003">Cell membrane</keyword>
<evidence type="ECO:0000256" key="2">
    <source>
        <dbReference type="ARBA" id="ARBA00009984"/>
    </source>
</evidence>
<dbReference type="NCBIfam" id="TIGR02532">
    <property type="entry name" value="IV_pilin_GFxxxE"/>
    <property type="match status" value="1"/>
</dbReference>
<dbReference type="InterPro" id="IPR013545">
    <property type="entry name" value="T2SS_protein-GspG_C"/>
</dbReference>
<comment type="similarity">
    <text evidence="2">Belongs to the GSP G family.</text>
</comment>
<dbReference type="Pfam" id="PF08334">
    <property type="entry name" value="T2SSG"/>
    <property type="match status" value="1"/>
</dbReference>
<evidence type="ECO:0000256" key="1">
    <source>
        <dbReference type="ARBA" id="ARBA00004377"/>
    </source>
</evidence>
<dbReference type="PROSITE" id="PS00409">
    <property type="entry name" value="PROKAR_NTER_METHYL"/>
    <property type="match status" value="1"/>
</dbReference>
<dbReference type="Proteomes" id="UP000316471">
    <property type="component" value="Unassembled WGS sequence"/>
</dbReference>
<evidence type="ECO:0000256" key="3">
    <source>
        <dbReference type="ARBA" id="ARBA00020042"/>
    </source>
</evidence>
<evidence type="ECO:0000313" key="13">
    <source>
        <dbReference type="Proteomes" id="UP000316471"/>
    </source>
</evidence>
<organism evidence="12 13">
    <name type="scientific">Aerolutibacter ruishenii</name>
    <dbReference type="NCBI Taxonomy" id="686800"/>
    <lineage>
        <taxon>Bacteria</taxon>
        <taxon>Pseudomonadati</taxon>
        <taxon>Pseudomonadota</taxon>
        <taxon>Gammaproteobacteria</taxon>
        <taxon>Lysobacterales</taxon>
        <taxon>Lysobacteraceae</taxon>
        <taxon>Aerolutibacter</taxon>
    </lineage>
</organism>
<dbReference type="SUPFAM" id="SSF54523">
    <property type="entry name" value="Pili subunits"/>
    <property type="match status" value="1"/>
</dbReference>
<evidence type="ECO:0000256" key="10">
    <source>
        <dbReference type="SAM" id="Phobius"/>
    </source>
</evidence>
<evidence type="ECO:0000256" key="5">
    <source>
        <dbReference type="ARBA" id="ARBA00022481"/>
    </source>
</evidence>
<keyword evidence="7 10" id="KW-0812">Transmembrane</keyword>
<keyword evidence="6" id="KW-0997">Cell inner membrane</keyword>
<keyword evidence="13" id="KW-1185">Reference proteome</keyword>
<dbReference type="InterPro" id="IPR045584">
    <property type="entry name" value="Pilin-like"/>
</dbReference>